<dbReference type="CDD" id="cd16281">
    <property type="entry name" value="metallo-hydrolase-like_MBL-fold"/>
    <property type="match status" value="1"/>
</dbReference>
<comment type="similarity">
    <text evidence="1">Belongs to the metallo-beta-lactamase superfamily.</text>
</comment>
<accession>A0A6C0R7V8</accession>
<protein>
    <submittedName>
        <fullName evidence="6">MBL fold metallo-hydrolase</fullName>
    </submittedName>
</protein>
<dbReference type="KEGG" id="drc:G0Q07_00310"/>
<dbReference type="GO" id="GO:0046872">
    <property type="term" value="F:metal ion binding"/>
    <property type="evidence" value="ECO:0007669"/>
    <property type="project" value="UniProtKB-KW"/>
</dbReference>
<name>A0A6C0R7V8_9BACT</name>
<keyword evidence="4" id="KW-0862">Zinc</keyword>
<evidence type="ECO:0000256" key="4">
    <source>
        <dbReference type="ARBA" id="ARBA00022833"/>
    </source>
</evidence>
<evidence type="ECO:0000256" key="1">
    <source>
        <dbReference type="ARBA" id="ARBA00007749"/>
    </source>
</evidence>
<dbReference type="PANTHER" id="PTHR42978:SF6">
    <property type="entry name" value="QUORUM-QUENCHING LACTONASE YTNP-RELATED"/>
    <property type="match status" value="1"/>
</dbReference>
<feature type="domain" description="Metallo-beta-lactamase" evidence="5">
    <location>
        <begin position="42"/>
        <end position="250"/>
    </location>
</feature>
<gene>
    <name evidence="6" type="ORF">G0Q07_00310</name>
</gene>
<dbReference type="InterPro" id="IPR051013">
    <property type="entry name" value="MBL_superfamily_lactonases"/>
</dbReference>
<evidence type="ECO:0000313" key="6">
    <source>
        <dbReference type="EMBL" id="QIA06270.1"/>
    </source>
</evidence>
<organism evidence="6 7">
    <name type="scientific">Draconibacterium halophilum</name>
    <dbReference type="NCBI Taxonomy" id="2706887"/>
    <lineage>
        <taxon>Bacteria</taxon>
        <taxon>Pseudomonadati</taxon>
        <taxon>Bacteroidota</taxon>
        <taxon>Bacteroidia</taxon>
        <taxon>Marinilabiliales</taxon>
        <taxon>Prolixibacteraceae</taxon>
        <taxon>Draconibacterium</taxon>
    </lineage>
</organism>
<evidence type="ECO:0000313" key="7">
    <source>
        <dbReference type="Proteomes" id="UP000474630"/>
    </source>
</evidence>
<dbReference type="GO" id="GO:0016787">
    <property type="term" value="F:hydrolase activity"/>
    <property type="evidence" value="ECO:0007669"/>
    <property type="project" value="UniProtKB-KW"/>
</dbReference>
<evidence type="ECO:0000256" key="2">
    <source>
        <dbReference type="ARBA" id="ARBA00022723"/>
    </source>
</evidence>
<dbReference type="Gene3D" id="3.60.15.10">
    <property type="entry name" value="Ribonuclease Z/Hydroxyacylglutathione hydrolase-like"/>
    <property type="match status" value="1"/>
</dbReference>
<reference evidence="6 7" key="1">
    <citation type="submission" date="2020-02" db="EMBL/GenBank/DDBJ databases">
        <title>Genome sequencing for Draconibacterium sp. strain M1.</title>
        <authorList>
            <person name="Park S.-J."/>
        </authorList>
    </citation>
    <scope>NUCLEOTIDE SEQUENCE [LARGE SCALE GENOMIC DNA]</scope>
    <source>
        <strain evidence="6 7">M1</strain>
    </source>
</reference>
<dbReference type="SMART" id="SM00849">
    <property type="entry name" value="Lactamase_B"/>
    <property type="match status" value="1"/>
</dbReference>
<dbReference type="RefSeq" id="WP_163344139.1">
    <property type="nucleotide sequence ID" value="NZ_CP048409.1"/>
</dbReference>
<dbReference type="InterPro" id="IPR036866">
    <property type="entry name" value="RibonucZ/Hydroxyglut_hydro"/>
</dbReference>
<dbReference type="SUPFAM" id="SSF56281">
    <property type="entry name" value="Metallo-hydrolase/oxidoreductase"/>
    <property type="match status" value="1"/>
</dbReference>
<evidence type="ECO:0000256" key="3">
    <source>
        <dbReference type="ARBA" id="ARBA00022801"/>
    </source>
</evidence>
<dbReference type="PANTHER" id="PTHR42978">
    <property type="entry name" value="QUORUM-QUENCHING LACTONASE YTNP-RELATED-RELATED"/>
    <property type="match status" value="1"/>
</dbReference>
<proteinExistence type="inferred from homology"/>
<dbReference type="InterPro" id="IPR001279">
    <property type="entry name" value="Metallo-B-lactamas"/>
</dbReference>
<keyword evidence="3 6" id="KW-0378">Hydrolase</keyword>
<sequence>MKLIPISAGHFQCDGGALFGAIPKVLWNKVYPCDENNFTQLTLRCLLVETSDRKILIEAGIGNHYPEKHLRNNGVTSVDELERSLAGKGYSTADITDVFFTHLHWDHCTGAVKNVDGKPELVFPNATLWSSKTQWEHAQISNPRERAAFHHPVLDFMMESGKLKLIEKEGELLPGFEIRLFDGHTPGQMLPILHTKKHSFVYTSDLFPTAANIPLLWISAYDLDPVKVMEEKGRFLKEAAENNYIFFFEHDYYTECASVQKTEKGVQMKEKFSLAELL</sequence>
<dbReference type="AlphaFoldDB" id="A0A6C0R7V8"/>
<keyword evidence="2" id="KW-0479">Metal-binding</keyword>
<dbReference type="Proteomes" id="UP000474630">
    <property type="component" value="Chromosome"/>
</dbReference>
<dbReference type="Pfam" id="PF00753">
    <property type="entry name" value="Lactamase_B"/>
    <property type="match status" value="1"/>
</dbReference>
<keyword evidence="7" id="KW-1185">Reference proteome</keyword>
<dbReference type="EMBL" id="CP048409">
    <property type="protein sequence ID" value="QIA06270.1"/>
    <property type="molecule type" value="Genomic_DNA"/>
</dbReference>
<evidence type="ECO:0000259" key="5">
    <source>
        <dbReference type="SMART" id="SM00849"/>
    </source>
</evidence>